<evidence type="ECO:0000313" key="3">
    <source>
        <dbReference type="EMBL" id="BBZ11730.1"/>
    </source>
</evidence>
<dbReference type="AlphaFoldDB" id="A0A7I7W3R2"/>
<keyword evidence="1" id="KW-0732">Signal</keyword>
<dbReference type="RefSeq" id="WP_083131169.1">
    <property type="nucleotide sequence ID" value="NZ_AP022606.1"/>
</dbReference>
<dbReference type="OrthoDB" id="4747965at2"/>
<evidence type="ECO:0000313" key="4">
    <source>
        <dbReference type="EMBL" id="ORA39688.1"/>
    </source>
</evidence>
<feature type="signal peptide" evidence="1">
    <location>
        <begin position="1"/>
        <end position="33"/>
    </location>
</feature>
<reference evidence="3" key="3">
    <citation type="submission" date="2020-02" db="EMBL/GenBank/DDBJ databases">
        <authorList>
            <person name="Matsumoto Y."/>
            <person name="Motooka D."/>
            <person name="Nakamura S."/>
        </authorList>
    </citation>
    <scope>NUCLEOTIDE SEQUENCE</scope>
    <source>
        <strain evidence="3">JCM 12687</strain>
    </source>
</reference>
<dbReference type="InterPro" id="IPR025240">
    <property type="entry name" value="DUF4189"/>
</dbReference>
<name>A0A7I7W3R2_9MYCO</name>
<dbReference type="Proteomes" id="UP000467379">
    <property type="component" value="Chromosome"/>
</dbReference>
<dbReference type="EMBL" id="AP022606">
    <property type="protein sequence ID" value="BBZ11730.1"/>
    <property type="molecule type" value="Genomic_DNA"/>
</dbReference>
<dbReference type="Proteomes" id="UP000192441">
    <property type="component" value="Unassembled WGS sequence"/>
</dbReference>
<proteinExistence type="predicted"/>
<evidence type="ECO:0000313" key="5">
    <source>
        <dbReference type="Proteomes" id="UP000192441"/>
    </source>
</evidence>
<dbReference type="EMBL" id="MVHM01000003">
    <property type="protein sequence ID" value="ORA39688.1"/>
    <property type="molecule type" value="Genomic_DNA"/>
</dbReference>
<organism evidence="4 5">
    <name type="scientific">Mycobacterium branderi</name>
    <dbReference type="NCBI Taxonomy" id="43348"/>
    <lineage>
        <taxon>Bacteria</taxon>
        <taxon>Bacillati</taxon>
        <taxon>Actinomycetota</taxon>
        <taxon>Actinomycetes</taxon>
        <taxon>Mycobacteriales</taxon>
        <taxon>Mycobacteriaceae</taxon>
        <taxon>Mycobacterium</taxon>
    </lineage>
</organism>
<evidence type="ECO:0000259" key="2">
    <source>
        <dbReference type="Pfam" id="PF13827"/>
    </source>
</evidence>
<gene>
    <name evidence="4" type="ORF">BST20_09340</name>
    <name evidence="3" type="ORF">MBRA_19250</name>
</gene>
<evidence type="ECO:0000256" key="1">
    <source>
        <dbReference type="SAM" id="SignalP"/>
    </source>
</evidence>
<keyword evidence="6" id="KW-1185">Reference proteome</keyword>
<accession>A0A7I7W3R2</accession>
<protein>
    <recommendedName>
        <fullName evidence="2">DUF4189 domain-containing protein</fullName>
    </recommendedName>
</protein>
<feature type="chain" id="PRO_5044657961" description="DUF4189 domain-containing protein" evidence="1">
    <location>
        <begin position="34"/>
        <end position="133"/>
    </location>
</feature>
<dbReference type="Pfam" id="PF13827">
    <property type="entry name" value="DUF4189"/>
    <property type="match status" value="1"/>
</dbReference>
<reference evidence="3 6" key="2">
    <citation type="journal article" date="2019" name="Emerg. Microbes Infect.">
        <title>Comprehensive subspecies identification of 175 nontuberculous mycobacteria species based on 7547 genomic profiles.</title>
        <authorList>
            <person name="Matsumoto Y."/>
            <person name="Kinjo T."/>
            <person name="Motooka D."/>
            <person name="Nabeya D."/>
            <person name="Jung N."/>
            <person name="Uechi K."/>
            <person name="Horii T."/>
            <person name="Iida T."/>
            <person name="Fujita J."/>
            <person name="Nakamura S."/>
        </authorList>
    </citation>
    <scope>NUCLEOTIDE SEQUENCE [LARGE SCALE GENOMIC DNA]</scope>
    <source>
        <strain evidence="3 6">JCM 12687</strain>
    </source>
</reference>
<reference evidence="4 5" key="1">
    <citation type="submission" date="2016-12" db="EMBL/GenBank/DDBJ databases">
        <title>The new phylogeny of genus Mycobacterium.</title>
        <authorList>
            <person name="Tortoli E."/>
            <person name="Trovato A."/>
            <person name="Cirillo D.M."/>
        </authorList>
    </citation>
    <scope>NUCLEOTIDE SEQUENCE [LARGE SCALE GENOMIC DNA]</scope>
    <source>
        <strain evidence="4 5">DSM 44624</strain>
    </source>
</reference>
<sequence>MRRTILRTCAAIGEAGAAAAAMITLAVAPNAHADDTWGAIAVAQGSRYGVGQREPNQGAAESAAVAGCMRGVPDNWAPCRVLVVFQSPNCGAVAQLNSDYVGGTGPTISEAKNAALAQLPGSGILVSACAQGG</sequence>
<evidence type="ECO:0000313" key="6">
    <source>
        <dbReference type="Proteomes" id="UP000467379"/>
    </source>
</evidence>
<feature type="domain" description="DUF4189" evidence="2">
    <location>
        <begin position="37"/>
        <end position="120"/>
    </location>
</feature>